<accession>E8X3Z4</accession>
<comment type="similarity">
    <text evidence="2">Belongs to the RelE toxin family. YafQ subfamily.</text>
</comment>
<dbReference type="OrthoDB" id="7030467at2"/>
<evidence type="ECO:0000313" key="4">
    <source>
        <dbReference type="EMBL" id="ADW70502.1"/>
    </source>
</evidence>
<dbReference type="InterPro" id="IPR035093">
    <property type="entry name" value="RelE/ParE_toxin_dom_sf"/>
</dbReference>
<dbReference type="GO" id="GO:0006402">
    <property type="term" value="P:mRNA catabolic process"/>
    <property type="evidence" value="ECO:0007669"/>
    <property type="project" value="TreeGrafter"/>
</dbReference>
<dbReference type="STRING" id="1198114.AciX9_3497"/>
<dbReference type="Pfam" id="PF15738">
    <property type="entry name" value="YafQ_toxin"/>
    <property type="match status" value="1"/>
</dbReference>
<feature type="active site" description="Proton donor" evidence="3">
    <location>
        <position position="84"/>
    </location>
</feature>
<gene>
    <name evidence="4" type="ordered locus">AciX9_3497</name>
</gene>
<dbReference type="FunFam" id="3.30.2310.20:FF:000003">
    <property type="entry name" value="Type II toxin-antitoxin system YafQ family toxin"/>
    <property type="match status" value="1"/>
</dbReference>
<organism evidence="5">
    <name type="scientific">Granulicella tundricola (strain ATCC BAA-1859 / DSM 23138 / MP5ACTX9)</name>
    <dbReference type="NCBI Taxonomy" id="1198114"/>
    <lineage>
        <taxon>Bacteria</taxon>
        <taxon>Pseudomonadati</taxon>
        <taxon>Acidobacteriota</taxon>
        <taxon>Terriglobia</taxon>
        <taxon>Terriglobales</taxon>
        <taxon>Acidobacteriaceae</taxon>
        <taxon>Granulicella</taxon>
    </lineage>
</organism>
<keyword evidence="1" id="KW-1277">Toxin-antitoxin system</keyword>
<dbReference type="GO" id="GO:0004521">
    <property type="term" value="F:RNA endonuclease activity"/>
    <property type="evidence" value="ECO:0007669"/>
    <property type="project" value="TreeGrafter"/>
</dbReference>
<reference evidence="5" key="1">
    <citation type="submission" date="2011-01" db="EMBL/GenBank/DDBJ databases">
        <title>Complete sequence of chromosome of Acidobacterium sp. MP5ACTX9.</title>
        <authorList>
            <consortium name="US DOE Joint Genome Institute"/>
            <person name="Lucas S."/>
            <person name="Copeland A."/>
            <person name="Lapidus A."/>
            <person name="Cheng J.-F."/>
            <person name="Goodwin L."/>
            <person name="Pitluck S."/>
            <person name="Teshima H."/>
            <person name="Detter J.C."/>
            <person name="Han C."/>
            <person name="Tapia R."/>
            <person name="Land M."/>
            <person name="Hauser L."/>
            <person name="Kyrpides N."/>
            <person name="Ivanova N."/>
            <person name="Ovchinnikova G."/>
            <person name="Pagani I."/>
            <person name="Rawat S.R."/>
            <person name="Mannisto M."/>
            <person name="Haggblom M.M."/>
            <person name="Woyke T."/>
        </authorList>
    </citation>
    <scope>NUCLEOTIDE SEQUENCE [LARGE SCALE GENOMIC DNA]</scope>
    <source>
        <strain evidence="5">MP5ACTX9</strain>
    </source>
</reference>
<dbReference type="PaxDb" id="1198114-AciX9_3497"/>
<evidence type="ECO:0000313" key="5">
    <source>
        <dbReference type="Proteomes" id="UP000000343"/>
    </source>
</evidence>
<dbReference type="EMBL" id="CP002480">
    <property type="protein sequence ID" value="ADW70502.1"/>
    <property type="molecule type" value="Genomic_DNA"/>
</dbReference>
<dbReference type="PANTHER" id="PTHR40588">
    <property type="entry name" value="MRNA INTERFERASE TOXIN YAFQ"/>
    <property type="match status" value="1"/>
</dbReference>
<proteinExistence type="inferred from homology"/>
<protein>
    <submittedName>
        <fullName evidence="4">Addiction module toxin, RelE/StbE family</fullName>
    </submittedName>
</protein>
<dbReference type="SUPFAM" id="SSF143011">
    <property type="entry name" value="RelE-like"/>
    <property type="match status" value="1"/>
</dbReference>
<dbReference type="eggNOG" id="COG3041">
    <property type="taxonomic scope" value="Bacteria"/>
</dbReference>
<name>E8X3Z4_GRATM</name>
<dbReference type="KEGG" id="acm:AciX9_3497"/>
<dbReference type="GO" id="GO:0006415">
    <property type="term" value="P:translational termination"/>
    <property type="evidence" value="ECO:0007669"/>
    <property type="project" value="TreeGrafter"/>
</dbReference>
<dbReference type="PANTHER" id="PTHR40588:SF1">
    <property type="entry name" value="MRNA INTERFERASE TOXIN YAFQ"/>
    <property type="match status" value="1"/>
</dbReference>
<keyword evidence="5" id="KW-1185">Reference proteome</keyword>
<dbReference type="PIRSF" id="PIRSF006156">
    <property type="entry name" value="YafQ"/>
    <property type="match status" value="1"/>
</dbReference>
<dbReference type="Gene3D" id="3.30.2310.20">
    <property type="entry name" value="RelE-like"/>
    <property type="match status" value="1"/>
</dbReference>
<dbReference type="AlphaFoldDB" id="E8X3Z4"/>
<dbReference type="NCBIfam" id="TIGR02385">
    <property type="entry name" value="RelE_StbE"/>
    <property type="match status" value="1"/>
</dbReference>
<evidence type="ECO:0000256" key="2">
    <source>
        <dbReference type="ARBA" id="ARBA00061366"/>
    </source>
</evidence>
<sequence length="90" mass="10761">MLEVVMATRFRRDTKLMERRGLKMTKLREVIMLLAQEIELPVRYHDHLLSGSWKDHRECHVEPDWLLIYQLQEGQILFARTGTHADLFAK</sequence>
<dbReference type="RefSeq" id="WP_013581813.1">
    <property type="nucleotide sequence ID" value="NC_015064.1"/>
</dbReference>
<dbReference type="InterPro" id="IPR004386">
    <property type="entry name" value="Toxin_YafQ-like"/>
</dbReference>
<evidence type="ECO:0000256" key="3">
    <source>
        <dbReference type="PIRSR" id="PIRSR006156-1"/>
    </source>
</evidence>
<dbReference type="Proteomes" id="UP000000343">
    <property type="component" value="Chromosome"/>
</dbReference>
<dbReference type="HOGENOM" id="CLU_161929_4_1_0"/>
<evidence type="ECO:0000256" key="1">
    <source>
        <dbReference type="ARBA" id="ARBA00022649"/>
    </source>
</evidence>
<dbReference type="InterPro" id="IPR007712">
    <property type="entry name" value="RelE/ParE_toxin"/>
</dbReference>